<dbReference type="InterPro" id="IPR046906">
    <property type="entry name" value="Mab-21_HhH/H2TH-like"/>
</dbReference>
<accession>A0A8C3M424</accession>
<dbReference type="Pfam" id="PF20266">
    <property type="entry name" value="Mab-21_C"/>
    <property type="match status" value="1"/>
</dbReference>
<dbReference type="InterPro" id="IPR024810">
    <property type="entry name" value="MAB21L/cGLR"/>
</dbReference>
<protein>
    <recommendedName>
        <fullName evidence="1">Mab-21-like HhH/H2TH-like domain-containing protein</fullName>
    </recommendedName>
</protein>
<reference evidence="2" key="1">
    <citation type="submission" date="2020-02" db="EMBL/GenBank/DDBJ databases">
        <authorList>
            <person name="Enbody D E."/>
            <person name="Pettersson E M."/>
        </authorList>
    </citation>
    <scope>NUCLEOTIDE SEQUENCE [LARGE SCALE GENOMIC DNA]</scope>
</reference>
<reference evidence="2" key="2">
    <citation type="submission" date="2025-08" db="UniProtKB">
        <authorList>
            <consortium name="Ensembl"/>
        </authorList>
    </citation>
    <scope>IDENTIFICATION</scope>
</reference>
<proteinExistence type="predicted"/>
<dbReference type="AlphaFoldDB" id="A0A8C3M424"/>
<dbReference type="Gene3D" id="1.10.1410.40">
    <property type="match status" value="1"/>
</dbReference>
<feature type="domain" description="Mab-21-like HhH/H2TH-like" evidence="1">
    <location>
        <begin position="266"/>
        <end position="349"/>
    </location>
</feature>
<reference evidence="2" key="3">
    <citation type="submission" date="2025-09" db="UniProtKB">
        <authorList>
            <consortium name="Ensembl"/>
        </authorList>
    </citation>
    <scope>IDENTIFICATION</scope>
</reference>
<evidence type="ECO:0000313" key="3">
    <source>
        <dbReference type="Proteomes" id="UP000694382"/>
    </source>
</evidence>
<sequence>RPAPALSRAAMEANTSLWHSYLGVILSRERQRMEHFQRAEDILLTLLESVHARDPRFLVDYARNLEAFEFSLCASEDAVTLEVPLRVDGDTLRVLARRRGDSPEQGGHAAELSTCCLELCSPGADLEDWTGAVDGMEHCLLPGKILQHLKELLVSAIVRCQRLFLLQPGDISAENLREDAMELSLLIRGSWKPIRFDIVPVVRRQQEPLQLRRRQSDRGFPAGSLRRATEEVHFVPASPLCWRSSTHLPLLKLLRGVDSLQGPRLDSLRLLDQLREQDWGGQAGTGTLTFQHLKMVLLWSTELFPSPEDWQDLEGSVYRLLVILLRCLATQHLPHFLNPEENLFQGMAPDLASLYPKVESFAWDPQRFLRFHFGLHGFSGSCQADTKTRALLQLPSKDGFCWDTAYFDILLSQFQVFRIQDSARRSAASQLLARIRQETPQQS</sequence>
<name>A0A8C3M424_GEOPR</name>
<keyword evidence="3" id="KW-1185">Reference proteome</keyword>
<accession>A0A8U8AKR5</accession>
<dbReference type="Proteomes" id="UP000694382">
    <property type="component" value="Chromosome 9"/>
</dbReference>
<organism evidence="2 3">
    <name type="scientific">Geospiza parvula</name>
    <name type="common">Small tree-finch</name>
    <name type="synonym">Camarhynchus parvulus</name>
    <dbReference type="NCBI Taxonomy" id="87175"/>
    <lineage>
        <taxon>Eukaryota</taxon>
        <taxon>Metazoa</taxon>
        <taxon>Chordata</taxon>
        <taxon>Craniata</taxon>
        <taxon>Vertebrata</taxon>
        <taxon>Euteleostomi</taxon>
        <taxon>Archelosauria</taxon>
        <taxon>Archosauria</taxon>
        <taxon>Dinosauria</taxon>
        <taxon>Saurischia</taxon>
        <taxon>Theropoda</taxon>
        <taxon>Coelurosauria</taxon>
        <taxon>Aves</taxon>
        <taxon>Neognathae</taxon>
        <taxon>Neoaves</taxon>
        <taxon>Telluraves</taxon>
        <taxon>Australaves</taxon>
        <taxon>Passeriformes</taxon>
        <taxon>Thraupidae</taxon>
        <taxon>Camarhynchus</taxon>
    </lineage>
</organism>
<dbReference type="SMART" id="SM01265">
    <property type="entry name" value="Mab-21"/>
    <property type="match status" value="1"/>
</dbReference>
<dbReference type="PANTHER" id="PTHR10656:SF7">
    <property type="entry name" value="PROTEIN MAB-21-LIKE 4"/>
    <property type="match status" value="1"/>
</dbReference>
<dbReference type="Ensembl" id="ENSCPVT00000000816.2">
    <property type="protein sequence ID" value="ENSCPVP00000000786.2"/>
    <property type="gene ID" value="ENSCPVG00000000581.2"/>
</dbReference>
<dbReference type="PANTHER" id="PTHR10656">
    <property type="entry name" value="CELL FATE DETERMINING PROTEIN MAB21-RELATED"/>
    <property type="match status" value="1"/>
</dbReference>
<evidence type="ECO:0000313" key="2">
    <source>
        <dbReference type="Ensembl" id="ENSCPVP00000000786.2"/>
    </source>
</evidence>
<evidence type="ECO:0000259" key="1">
    <source>
        <dbReference type="Pfam" id="PF20266"/>
    </source>
</evidence>